<dbReference type="SMART" id="SM00028">
    <property type="entry name" value="TPR"/>
    <property type="match status" value="7"/>
</dbReference>
<keyword evidence="2" id="KW-0802">TPR repeat</keyword>
<dbReference type="InterPro" id="IPR029058">
    <property type="entry name" value="AB_hydrolase_fold"/>
</dbReference>
<dbReference type="Gene3D" id="1.25.40.10">
    <property type="entry name" value="Tetratricopeptide repeat domain"/>
    <property type="match status" value="6"/>
</dbReference>
<name>A0A840XTP7_9PROT</name>
<dbReference type="SUPFAM" id="SSF53474">
    <property type="entry name" value="alpha/beta-Hydrolases"/>
    <property type="match status" value="1"/>
</dbReference>
<evidence type="ECO:0000313" key="3">
    <source>
        <dbReference type="EMBL" id="MBB5690029.1"/>
    </source>
</evidence>
<accession>A0A840XTP7</accession>
<dbReference type="EMBL" id="JACIJE010000005">
    <property type="protein sequence ID" value="MBB5690029.1"/>
    <property type="molecule type" value="Genomic_DNA"/>
</dbReference>
<evidence type="ECO:0000313" key="4">
    <source>
        <dbReference type="Proteomes" id="UP000562254"/>
    </source>
</evidence>
<dbReference type="Pfam" id="PF14559">
    <property type="entry name" value="TPR_19"/>
    <property type="match status" value="2"/>
</dbReference>
<proteinExistence type="predicted"/>
<keyword evidence="4" id="KW-1185">Reference proteome</keyword>
<dbReference type="InterPro" id="IPR019734">
    <property type="entry name" value="TPR_rpt"/>
</dbReference>
<dbReference type="InterPro" id="IPR051012">
    <property type="entry name" value="CellSynth/LPSAsmb/PSIAsmb"/>
</dbReference>
<gene>
    <name evidence="3" type="ORF">FHS88_002155</name>
</gene>
<dbReference type="AlphaFoldDB" id="A0A840XTP7"/>
<dbReference type="RefSeq" id="WP_184484407.1">
    <property type="nucleotide sequence ID" value="NZ_JACIJE010000005.1"/>
</dbReference>
<evidence type="ECO:0000256" key="1">
    <source>
        <dbReference type="ARBA" id="ARBA00022737"/>
    </source>
</evidence>
<sequence>MIPPRGPGLPPSRLLHEAQGIRVFHRPGRTAWSLIVLGPRQPDPQPHNWWGIGLARREEVDVIGIAARDFTWFPPAAMAELLPVIRATARPEAVAYGFSMGGYAALKYGRALGARGVLALSPQYSIDPADGTVGRRGLTYYDPALHAGMRVTPGEYPDPALLIWDPLVGPDDRHARAIAALPGIRPLPLRMAGHATPAVLAETRRIVPVAEALLAGDAARAAAIIREARRQAPTVLSALVPVLQARGRDRWAEAARRRMADARPNRARAIEAEARARARLGDAAGELRALRRWVAAAPGDLEPRLRLVETLLAAGRPALAIRAGREAIAAGLADARLHAALAEAEAALPPRGARPARPVARLLHETAGLRLWHREGEGPGTLVVLGPPRASPAEAASWWGQAMTAAIGWPALAISAHGEGGYSPAEMAALFPHLRAAAQGPLLAFGAGAGGHAALRHARAMGAVAAIAVSPLVPAAAPPDLLPEGPPPLAILAFDPLRPPERIHAGRLLGLPGLLAARLPRAGAGLAALLAEAGVLAPAFEAALEGDAEAAVAALRQARRASPRLRGALAAALDARGHGRWARALEASAPPPPDAPRPEDLRREAERLRLARRGAEEEAVLRRWIAAAPAEAEPRLRLAEHLAATRRAGEAAAVLQAAVAAGLGGVAARRRLVLALRAAGQGAEAVAQAEALAAATPGDAAAQVLLGEMLLAAGRGAEAEAAFARVPEEPAARLGLAVTEAAAAPDRPPGPRLAALLDAMQAGPAPEAEWQRLILRLRGQGAHRPALAAAERAALAHPASAPGRLRLARMRIAAGQDEAAIAGLRALVDEQPGAAEAWIGLAEALAATGRGAEARALLADAAARMPDHPGLALRQATLLLAAGLGARAEAAARRAIALAPGEEAAHLALVDALRRQQRLGAALEAARAGSVAVPESATLLMRLARMLREAGEPGAAADAFARLVALPQPPRQAWLGLTEALAEAGRAEEAEAAARRGIAAVPGFRALQALYGALVLARAGEGEAAAALASAMAAEGSPAAVALALADALERTGRRREALAHLGRAVAAMPGEAALEVRLGEVLLAEGRAEEAAALFARLVEAAPGLAPAWIGLSDAERMRRRIRPAVEAYRRAVAAGAEPVALRELHFRLFGEYGG</sequence>
<evidence type="ECO:0000256" key="2">
    <source>
        <dbReference type="ARBA" id="ARBA00022803"/>
    </source>
</evidence>
<keyword evidence="1" id="KW-0677">Repeat</keyword>
<comment type="caution">
    <text evidence="3">The sequence shown here is derived from an EMBL/GenBank/DDBJ whole genome shotgun (WGS) entry which is preliminary data.</text>
</comment>
<dbReference type="InterPro" id="IPR011990">
    <property type="entry name" value="TPR-like_helical_dom_sf"/>
</dbReference>
<reference evidence="3 4" key="1">
    <citation type="submission" date="2020-08" db="EMBL/GenBank/DDBJ databases">
        <title>Genomic Encyclopedia of Type Strains, Phase IV (KMG-IV): sequencing the most valuable type-strain genomes for metagenomic binning, comparative biology and taxonomic classification.</title>
        <authorList>
            <person name="Goeker M."/>
        </authorList>
    </citation>
    <scope>NUCLEOTIDE SEQUENCE [LARGE SCALE GENOMIC DNA]</scope>
    <source>
        <strain evidence="3 4">DSM 25895</strain>
    </source>
</reference>
<dbReference type="Pfam" id="PF13432">
    <property type="entry name" value="TPR_16"/>
    <property type="match status" value="2"/>
</dbReference>
<organism evidence="3 4">
    <name type="scientific">Neoroseomonas alkaliterrae</name>
    <dbReference type="NCBI Taxonomy" id="1452450"/>
    <lineage>
        <taxon>Bacteria</taxon>
        <taxon>Pseudomonadati</taxon>
        <taxon>Pseudomonadota</taxon>
        <taxon>Alphaproteobacteria</taxon>
        <taxon>Acetobacterales</taxon>
        <taxon>Acetobacteraceae</taxon>
        <taxon>Neoroseomonas</taxon>
    </lineage>
</organism>
<dbReference type="PANTHER" id="PTHR45586">
    <property type="entry name" value="TPR REPEAT-CONTAINING PROTEIN PA4667"/>
    <property type="match status" value="1"/>
</dbReference>
<dbReference type="Proteomes" id="UP000562254">
    <property type="component" value="Unassembled WGS sequence"/>
</dbReference>
<protein>
    <submittedName>
        <fullName evidence="3">Thioredoxin-like negative regulator of GroEL</fullName>
    </submittedName>
</protein>
<dbReference type="SUPFAM" id="SSF48452">
    <property type="entry name" value="TPR-like"/>
    <property type="match status" value="4"/>
</dbReference>
<dbReference type="PANTHER" id="PTHR45586:SF14">
    <property type="entry name" value="TETRATRICOPEPTIDE TPR_2 REPEAT PROTEIN"/>
    <property type="match status" value="1"/>
</dbReference>